<keyword evidence="3 10" id="KW-0132">Cell division</keyword>
<evidence type="ECO:0000256" key="2">
    <source>
        <dbReference type="ARBA" id="ARBA00022475"/>
    </source>
</evidence>
<dbReference type="Proteomes" id="UP000075670">
    <property type="component" value="Unassembled WGS sequence"/>
</dbReference>
<gene>
    <name evidence="10" type="primary">divIB</name>
    <name evidence="10" type="ORF">MOMUL_11900</name>
</gene>
<keyword evidence="2" id="KW-1003">Cell membrane</keyword>
<dbReference type="Pfam" id="PF08478">
    <property type="entry name" value="POTRA_1"/>
    <property type="match status" value="1"/>
</dbReference>
<reference evidence="10 11" key="1">
    <citation type="submission" date="2016-02" db="EMBL/GenBank/DDBJ databases">
        <title>Genome sequence of Moorella mulderi DSM 14980.</title>
        <authorList>
            <person name="Poehlein A."/>
            <person name="Daniel R."/>
        </authorList>
    </citation>
    <scope>NUCLEOTIDE SEQUENCE [LARGE SCALE GENOMIC DNA]</scope>
    <source>
        <strain evidence="10 11">DSM 14980</strain>
    </source>
</reference>
<evidence type="ECO:0000259" key="9">
    <source>
        <dbReference type="PROSITE" id="PS51779"/>
    </source>
</evidence>
<dbReference type="OrthoDB" id="1725168at2"/>
<keyword evidence="4 8" id="KW-0812">Transmembrane</keyword>
<dbReference type="AlphaFoldDB" id="A0A151AY60"/>
<keyword evidence="7" id="KW-0131">Cell cycle</keyword>
<comment type="subcellular location">
    <subcellularLocation>
        <location evidence="1">Membrane</location>
    </subcellularLocation>
</comment>
<dbReference type="GO" id="GO:0051301">
    <property type="term" value="P:cell division"/>
    <property type="evidence" value="ECO:0007669"/>
    <property type="project" value="UniProtKB-KW"/>
</dbReference>
<dbReference type="PATRIC" id="fig|1122241.3.peg.1251"/>
<evidence type="ECO:0000313" key="11">
    <source>
        <dbReference type="Proteomes" id="UP000075670"/>
    </source>
</evidence>
<dbReference type="PANTHER" id="PTHR37820">
    <property type="entry name" value="CELL DIVISION PROTEIN DIVIB"/>
    <property type="match status" value="1"/>
</dbReference>
<dbReference type="InterPro" id="IPR034746">
    <property type="entry name" value="POTRA"/>
</dbReference>
<evidence type="ECO:0000256" key="6">
    <source>
        <dbReference type="ARBA" id="ARBA00023136"/>
    </source>
</evidence>
<dbReference type="InterPro" id="IPR050487">
    <property type="entry name" value="FtsQ_DivIB"/>
</dbReference>
<accession>A0A151AY60</accession>
<dbReference type="PANTHER" id="PTHR37820:SF1">
    <property type="entry name" value="CELL DIVISION PROTEIN FTSQ"/>
    <property type="match status" value="1"/>
</dbReference>
<evidence type="ECO:0000256" key="8">
    <source>
        <dbReference type="SAM" id="Phobius"/>
    </source>
</evidence>
<dbReference type="RefSeq" id="WP_062282751.1">
    <property type="nucleotide sequence ID" value="NZ_LTBC01000003.1"/>
</dbReference>
<sequence length="256" mass="28328">MVVQAHSLRVYRRRRQRMRRLLFFLLTVAALFYFIHSGFFSLENIEITGNEHIPTDELENLIGVARGINLWQVDTAAIAKRLATHPLVAKARVSRRWPRTLAIQIEERTPVAILVQDGSFLLVDGGGVVMERIPRIGHLKLPLISGLGKLENTGPGREINHAGLQAALAVVRQVPPGDLNQLQEIIASSPVNLQLIWAGNILVKFGDGQQVAEKLSRLHEALQGLAGREAIDYIDVSFAGPPVVKFNQPEKQGKKG</sequence>
<dbReference type="InterPro" id="IPR013685">
    <property type="entry name" value="POTRA_FtsQ_type"/>
</dbReference>
<evidence type="ECO:0000256" key="5">
    <source>
        <dbReference type="ARBA" id="ARBA00022989"/>
    </source>
</evidence>
<comment type="caution">
    <text evidence="10">The sequence shown here is derived from an EMBL/GenBank/DDBJ whole genome shotgun (WGS) entry which is preliminary data.</text>
</comment>
<evidence type="ECO:0000256" key="1">
    <source>
        <dbReference type="ARBA" id="ARBA00004370"/>
    </source>
</evidence>
<protein>
    <submittedName>
        <fullName evidence="10">Cell division protein DivIB</fullName>
    </submittedName>
</protein>
<evidence type="ECO:0000256" key="4">
    <source>
        <dbReference type="ARBA" id="ARBA00022692"/>
    </source>
</evidence>
<keyword evidence="11" id="KW-1185">Reference proteome</keyword>
<feature type="transmembrane region" description="Helical" evidence="8">
    <location>
        <begin position="21"/>
        <end position="42"/>
    </location>
</feature>
<proteinExistence type="predicted"/>
<dbReference type="Pfam" id="PF03799">
    <property type="entry name" value="FtsQ_DivIB_C"/>
    <property type="match status" value="1"/>
</dbReference>
<feature type="domain" description="POTRA" evidence="9">
    <location>
        <begin position="40"/>
        <end position="108"/>
    </location>
</feature>
<dbReference type="GO" id="GO:0005886">
    <property type="term" value="C:plasma membrane"/>
    <property type="evidence" value="ECO:0007669"/>
    <property type="project" value="TreeGrafter"/>
</dbReference>
<keyword evidence="6 8" id="KW-0472">Membrane</keyword>
<evidence type="ECO:0000313" key="10">
    <source>
        <dbReference type="EMBL" id="KYH32588.1"/>
    </source>
</evidence>
<name>A0A151AY60_9FIRM</name>
<dbReference type="EMBL" id="LTBC01000003">
    <property type="protein sequence ID" value="KYH32588.1"/>
    <property type="molecule type" value="Genomic_DNA"/>
</dbReference>
<keyword evidence="5 8" id="KW-1133">Transmembrane helix</keyword>
<evidence type="ECO:0000256" key="3">
    <source>
        <dbReference type="ARBA" id="ARBA00022618"/>
    </source>
</evidence>
<dbReference type="InterPro" id="IPR005548">
    <property type="entry name" value="Cell_div_FtsQ/DivIB_C"/>
</dbReference>
<dbReference type="PROSITE" id="PS51779">
    <property type="entry name" value="POTRA"/>
    <property type="match status" value="1"/>
</dbReference>
<organism evidence="10 11">
    <name type="scientific">Moorella mulderi DSM 14980</name>
    <dbReference type="NCBI Taxonomy" id="1122241"/>
    <lineage>
        <taxon>Bacteria</taxon>
        <taxon>Bacillati</taxon>
        <taxon>Bacillota</taxon>
        <taxon>Clostridia</taxon>
        <taxon>Neomoorellales</taxon>
        <taxon>Neomoorellaceae</taxon>
        <taxon>Neomoorella</taxon>
    </lineage>
</organism>
<dbReference type="Gene3D" id="3.10.20.310">
    <property type="entry name" value="membrane protein fhac"/>
    <property type="match status" value="1"/>
</dbReference>
<evidence type="ECO:0000256" key="7">
    <source>
        <dbReference type="ARBA" id="ARBA00023306"/>
    </source>
</evidence>